<evidence type="ECO:0000313" key="4">
    <source>
        <dbReference type="Proteomes" id="UP000290637"/>
    </source>
</evidence>
<dbReference type="GO" id="GO:0016887">
    <property type="term" value="F:ATP hydrolysis activity"/>
    <property type="evidence" value="ECO:0007669"/>
    <property type="project" value="InterPro"/>
</dbReference>
<organism evidence="3 4">
    <name type="scientific">Pseudoduganella lutea</name>
    <dbReference type="NCBI Taxonomy" id="321985"/>
    <lineage>
        <taxon>Bacteria</taxon>
        <taxon>Pseudomonadati</taxon>
        <taxon>Pseudomonadota</taxon>
        <taxon>Betaproteobacteria</taxon>
        <taxon>Burkholderiales</taxon>
        <taxon>Oxalobacteraceae</taxon>
        <taxon>Telluria group</taxon>
        <taxon>Pseudoduganella</taxon>
    </lineage>
</organism>
<dbReference type="Gene3D" id="3.40.50.300">
    <property type="entry name" value="P-loop containing nucleotide triphosphate hydrolases"/>
    <property type="match status" value="2"/>
</dbReference>
<dbReference type="RefSeq" id="WP_130188439.1">
    <property type="nucleotide sequence ID" value="NZ_CP035913.1"/>
</dbReference>
<dbReference type="PANTHER" id="PTHR32114:SF2">
    <property type="entry name" value="ABC TRANSPORTER ABCH.3"/>
    <property type="match status" value="1"/>
</dbReference>
<dbReference type="Proteomes" id="UP000290637">
    <property type="component" value="Chromosome"/>
</dbReference>
<keyword evidence="3" id="KW-0540">Nuclease</keyword>
<dbReference type="PANTHER" id="PTHR32114">
    <property type="entry name" value="ABC TRANSPORTER ABCH.3"/>
    <property type="match status" value="1"/>
</dbReference>
<keyword evidence="4" id="KW-1185">Reference proteome</keyword>
<dbReference type="Pfam" id="PF13476">
    <property type="entry name" value="AAA_23"/>
    <property type="match status" value="1"/>
</dbReference>
<dbReference type="InterPro" id="IPR027417">
    <property type="entry name" value="P-loop_NTPase"/>
</dbReference>
<protein>
    <submittedName>
        <fullName evidence="3">Exonuclease SbcC</fullName>
    </submittedName>
</protein>
<dbReference type="InterPro" id="IPR038729">
    <property type="entry name" value="Rad50/SbcC_AAA"/>
</dbReference>
<evidence type="ECO:0000256" key="1">
    <source>
        <dbReference type="SAM" id="Coils"/>
    </source>
</evidence>
<evidence type="ECO:0000259" key="2">
    <source>
        <dbReference type="Pfam" id="PF13476"/>
    </source>
</evidence>
<keyword evidence="3" id="KW-0269">Exonuclease</keyword>
<dbReference type="GO" id="GO:0006302">
    <property type="term" value="P:double-strand break repair"/>
    <property type="evidence" value="ECO:0007669"/>
    <property type="project" value="InterPro"/>
</dbReference>
<evidence type="ECO:0000313" key="3">
    <source>
        <dbReference type="EMBL" id="QBE65328.1"/>
    </source>
</evidence>
<dbReference type="Pfam" id="PF13558">
    <property type="entry name" value="SbcC_Walker_B"/>
    <property type="match status" value="1"/>
</dbReference>
<name>A0A4P6L3A0_9BURK</name>
<sequence>MRILRIGGRNLASLADEFSVDFGSAPLADAGLFAISGPTGAGKSTLLDALCLALYDRTPRLVHARGKTPEVGDPIGSDDPRTLLRRGTPEGYAEVDFVGSDGIPYRARWSVRRSRTKATGALQPTAMTLHRLPELHPIGGTKTEVKAEIEARIGLNFDQFTRAVLLAQNEFATFLKAQDDERGLLLETLTGSTIYSDLSRRAHERHKLEAQALQRMHARLADQKPLSGDERAQVEAQAREADAALAVLDGRKVALETDLRWHDGAARLADGIAAAEAARQARIADVAAAAPRRAALDKLDAVQEARPLHDAVQRVALETAGARAAIARCQAEAEAAQHAQQAAAAAQQQAAAGVEAAEAARRDGGPQLDRAKALDARIEAMQPQHAQARAARDAAVAAVTGAAAALSDKRNERRNLVAAQDYGHTWLEAHRHWAVLGQQWPRWEELFTQAGRAASHGAAIAAKLADAQRRASRHRDEEIAAQAGLAGAAEKLHVAEAERAAALAALAAFDAEALGMRRAVLEARRTALAEGERTWLDLAARNERHAALSAQAAQLDHARADAQALAGKAASDLAAGKAALAQAERALALAEAACGESVEQLRATLEDGAPCPVCGSVEHPYHGNDRLRGMLDALRADVAQWRAEQDRLIGHEAAQRALATSSAARLAQVRDELAALAPAIAALTGRWHIAVAALGDDKNPVEAVATADRAAWLSARIADVATALQDVTREEQALRQAGTVRDRAQLACERAGAEQARGQASLATATTALAQAQAQAEALQSQHIDAAHHLDALLDDLDAAFADAPDGAEGWKDHWRQDPEHFHALRQAESRQWQKQHAEIDERAAKIAALDIELAALQEAHARVAVDEQAARAAFLAADEALQAARAQRMALWNGAPVGEVEARLRAACDSAHATLRAQQEAGQQAAQQRARSEEALAHARRRATELEEAAGVAHHRLTEWLEAFSAAHAEPDLFAAPVAGVATVDELLALLAHPQEAIRAERLALQALDNAVAEALAVLREREAQLAQHRASAPASVEGGAQALREALDALAAERRVAQEQASALKGALAHDDERRRRASAMLADLERQEDSERRWARLADLIGSADGKKFRNYAQQFTLDVLLGYANAHLRQLAPRYQLLRIDNPSQPSLGLLVRDLHMGDDLRSVHSLSGGESFLVSLALALGLASLSSNRVRVESLFIDEGFGSLDAETLRVAMDALDNLQAMGRKVGVISHVQEMTERIATRILVQPGAGGRSHVSVAC</sequence>
<keyword evidence="1" id="KW-0175">Coiled coil</keyword>
<keyword evidence="3" id="KW-0378">Hydrolase</keyword>
<dbReference type="GO" id="GO:0004527">
    <property type="term" value="F:exonuclease activity"/>
    <property type="evidence" value="ECO:0007669"/>
    <property type="project" value="UniProtKB-KW"/>
</dbReference>
<dbReference type="EMBL" id="CP035913">
    <property type="protein sequence ID" value="QBE65328.1"/>
    <property type="molecule type" value="Genomic_DNA"/>
</dbReference>
<dbReference type="SUPFAM" id="SSF52540">
    <property type="entry name" value="P-loop containing nucleoside triphosphate hydrolases"/>
    <property type="match status" value="1"/>
</dbReference>
<gene>
    <name evidence="3" type="ORF">EWM63_21980</name>
</gene>
<proteinExistence type="predicted"/>
<accession>A0A4P6L3A0</accession>
<feature type="coiled-coil region" evidence="1">
    <location>
        <begin position="1006"/>
        <end position="1090"/>
    </location>
</feature>
<dbReference type="AlphaFoldDB" id="A0A4P6L3A0"/>
<feature type="domain" description="Rad50/SbcC-type AAA" evidence="2">
    <location>
        <begin position="9"/>
        <end position="203"/>
    </location>
</feature>
<reference evidence="3 4" key="1">
    <citation type="submission" date="2019-02" db="EMBL/GenBank/DDBJ databases">
        <title>Draft Genome Sequences of Six Type Strains of the Genus Massilia.</title>
        <authorList>
            <person name="Miess H."/>
            <person name="Frediansyhah A."/>
            <person name="Gross H."/>
        </authorList>
    </citation>
    <scope>NUCLEOTIDE SEQUENCE [LARGE SCALE GENOMIC DNA]</scope>
    <source>
        <strain evidence="3 4">DSM 17473</strain>
    </source>
</reference>
<dbReference type="KEGG" id="plue:EWM63_21980"/>
<dbReference type="OrthoDB" id="9795626at2"/>